<dbReference type="GO" id="GO:0007156">
    <property type="term" value="P:homophilic cell adhesion via plasma membrane adhesion molecules"/>
    <property type="evidence" value="ECO:0007669"/>
    <property type="project" value="TreeGrafter"/>
</dbReference>
<evidence type="ECO:0000256" key="3">
    <source>
        <dbReference type="ARBA" id="ARBA00022843"/>
    </source>
</evidence>
<proteinExistence type="predicted"/>
<keyword evidence="2" id="KW-0597">Phosphoprotein</keyword>
<protein>
    <submittedName>
        <fullName evidence="5">Contactin-6</fullName>
    </submittedName>
</protein>
<dbReference type="InterPro" id="IPR003598">
    <property type="entry name" value="Ig_sub2"/>
</dbReference>
<keyword evidence="1" id="KW-1017">Isopeptide bond</keyword>
<dbReference type="GO" id="GO:0008046">
    <property type="term" value="F:axon guidance receptor activity"/>
    <property type="evidence" value="ECO:0007669"/>
    <property type="project" value="TreeGrafter"/>
</dbReference>
<dbReference type="InterPro" id="IPR050958">
    <property type="entry name" value="Cell_Adh-Cytoskel_Orgn"/>
</dbReference>
<dbReference type="InterPro" id="IPR003599">
    <property type="entry name" value="Ig_sub"/>
</dbReference>
<accession>K1RKL3</accession>
<keyword evidence="3" id="KW-0832">Ubl conjugation</keyword>
<dbReference type="GO" id="GO:0050808">
    <property type="term" value="P:synapse organization"/>
    <property type="evidence" value="ECO:0007669"/>
    <property type="project" value="TreeGrafter"/>
</dbReference>
<dbReference type="GO" id="GO:0005886">
    <property type="term" value="C:plasma membrane"/>
    <property type="evidence" value="ECO:0007669"/>
    <property type="project" value="TreeGrafter"/>
</dbReference>
<dbReference type="CDD" id="cd00096">
    <property type="entry name" value="Ig"/>
    <property type="match status" value="1"/>
</dbReference>
<dbReference type="Pfam" id="PF13927">
    <property type="entry name" value="Ig_3"/>
    <property type="match status" value="1"/>
</dbReference>
<dbReference type="AlphaFoldDB" id="K1RKL3"/>
<gene>
    <name evidence="5" type="ORF">CGI_10027562</name>
</gene>
<dbReference type="InterPro" id="IPR013783">
    <property type="entry name" value="Ig-like_fold"/>
</dbReference>
<dbReference type="PANTHER" id="PTHR45080">
    <property type="entry name" value="CONTACTIN 5"/>
    <property type="match status" value="1"/>
</dbReference>
<organism evidence="5">
    <name type="scientific">Magallana gigas</name>
    <name type="common">Pacific oyster</name>
    <name type="synonym">Crassostrea gigas</name>
    <dbReference type="NCBI Taxonomy" id="29159"/>
    <lineage>
        <taxon>Eukaryota</taxon>
        <taxon>Metazoa</taxon>
        <taxon>Spiralia</taxon>
        <taxon>Lophotrochozoa</taxon>
        <taxon>Mollusca</taxon>
        <taxon>Bivalvia</taxon>
        <taxon>Autobranchia</taxon>
        <taxon>Pteriomorphia</taxon>
        <taxon>Ostreida</taxon>
        <taxon>Ostreoidea</taxon>
        <taxon>Ostreidae</taxon>
        <taxon>Magallana</taxon>
    </lineage>
</organism>
<dbReference type="HOGENOM" id="CLU_485068_0_0_1"/>
<dbReference type="SMART" id="SM00409">
    <property type="entry name" value="IG"/>
    <property type="match status" value="2"/>
</dbReference>
<dbReference type="InterPro" id="IPR036179">
    <property type="entry name" value="Ig-like_dom_sf"/>
</dbReference>
<dbReference type="SMART" id="SM00408">
    <property type="entry name" value="IGc2"/>
    <property type="match status" value="2"/>
</dbReference>
<evidence type="ECO:0000256" key="1">
    <source>
        <dbReference type="ARBA" id="ARBA00022499"/>
    </source>
</evidence>
<dbReference type="SUPFAM" id="SSF48726">
    <property type="entry name" value="Immunoglobulin"/>
    <property type="match status" value="2"/>
</dbReference>
<evidence type="ECO:0000256" key="2">
    <source>
        <dbReference type="ARBA" id="ARBA00022553"/>
    </source>
</evidence>
<evidence type="ECO:0000259" key="4">
    <source>
        <dbReference type="PROSITE" id="PS50835"/>
    </source>
</evidence>
<feature type="domain" description="Ig-like" evidence="4">
    <location>
        <begin position="264"/>
        <end position="347"/>
    </location>
</feature>
<name>K1RKL3_MAGGI</name>
<dbReference type="Gene3D" id="2.60.40.10">
    <property type="entry name" value="Immunoglobulins"/>
    <property type="match status" value="2"/>
</dbReference>
<dbReference type="InterPro" id="IPR021893">
    <property type="entry name" value="ZMYM2-like_C"/>
</dbReference>
<dbReference type="Pfam" id="PF12012">
    <property type="entry name" value="DUF3504"/>
    <property type="match status" value="1"/>
</dbReference>
<dbReference type="InParanoid" id="K1RKL3"/>
<dbReference type="PANTHER" id="PTHR45080:SF32">
    <property type="entry name" value="MAM DOMAIN CONTAINING GLYCOSYLPHOSPHATIDYLINOSITOL ANCHOR 1"/>
    <property type="match status" value="1"/>
</dbReference>
<dbReference type="EMBL" id="JH816283">
    <property type="protein sequence ID" value="EKC34856.1"/>
    <property type="molecule type" value="Genomic_DNA"/>
</dbReference>
<sequence length="562" mass="63180">MKELPKLGLRINKKKQALIITEEQENILWEKNILGSANAQQLLDTTVYLVGLNVALRAGQEHRNLRIGEHSQLMLKTSRVDGRRYLQYREDISKCVTGGLKSRKTAPKIVSAYENPTYPERCIVSLYEKYISLSYKWFKNNSKIQTTDQVVVNETSGDITFRKITKDCFGTYHCLAENQHGASVSLFVNVKEAALGVFLGRTNETIKCEIFHHCKFPCSNMPNCEPSKECKIEWKIGTGTGNPVRTSKNIAIDGRGSLTASLPPWITSIFEAAYFVPLSHSSPLNLKCKAQNGNISYRWFKDNDKLHTNDRVVVNEQSGDITFRNLIKKDFGLYYCVAENKHGSSVSSFVKILEAALGVFGGITNKTIACKVFHHCKISCSNKPNCQPINECKFEWKSGAATANTIITNENIAIDSEEHNSTAISQSIWKNNPNAVIGENATLQCIFSGRPDKVACSIAELVEMLGKFESVQVGVVCELFKRLRPRNIRPQLYEERRKIIKNMLPVLLGDLTHKKILFLRHLRLMNNPLHVLGSDGVHLSAVGNKKCYSIRLAIMHALDFIV</sequence>
<feature type="domain" description="Ig-like" evidence="4">
    <location>
        <begin position="122"/>
        <end position="185"/>
    </location>
</feature>
<reference evidence="5" key="1">
    <citation type="journal article" date="2012" name="Nature">
        <title>The oyster genome reveals stress adaptation and complexity of shell formation.</title>
        <authorList>
            <person name="Zhang G."/>
            <person name="Fang X."/>
            <person name="Guo X."/>
            <person name="Li L."/>
            <person name="Luo R."/>
            <person name="Xu F."/>
            <person name="Yang P."/>
            <person name="Zhang L."/>
            <person name="Wang X."/>
            <person name="Qi H."/>
            <person name="Xiong Z."/>
            <person name="Que H."/>
            <person name="Xie Y."/>
            <person name="Holland P.W."/>
            <person name="Paps J."/>
            <person name="Zhu Y."/>
            <person name="Wu F."/>
            <person name="Chen Y."/>
            <person name="Wang J."/>
            <person name="Peng C."/>
            <person name="Meng J."/>
            <person name="Yang L."/>
            <person name="Liu J."/>
            <person name="Wen B."/>
            <person name="Zhang N."/>
            <person name="Huang Z."/>
            <person name="Zhu Q."/>
            <person name="Feng Y."/>
            <person name="Mount A."/>
            <person name="Hedgecock D."/>
            <person name="Xu Z."/>
            <person name="Liu Y."/>
            <person name="Domazet-Loso T."/>
            <person name="Du Y."/>
            <person name="Sun X."/>
            <person name="Zhang S."/>
            <person name="Liu B."/>
            <person name="Cheng P."/>
            <person name="Jiang X."/>
            <person name="Li J."/>
            <person name="Fan D."/>
            <person name="Wang W."/>
            <person name="Fu W."/>
            <person name="Wang T."/>
            <person name="Wang B."/>
            <person name="Zhang J."/>
            <person name="Peng Z."/>
            <person name="Li Y."/>
            <person name="Li N."/>
            <person name="Wang J."/>
            <person name="Chen M."/>
            <person name="He Y."/>
            <person name="Tan F."/>
            <person name="Song X."/>
            <person name="Zheng Q."/>
            <person name="Huang R."/>
            <person name="Yang H."/>
            <person name="Du X."/>
            <person name="Chen L."/>
            <person name="Yang M."/>
            <person name="Gaffney P.M."/>
            <person name="Wang S."/>
            <person name="Luo L."/>
            <person name="She Z."/>
            <person name="Ming Y."/>
            <person name="Huang W."/>
            <person name="Zhang S."/>
            <person name="Huang B."/>
            <person name="Zhang Y."/>
            <person name="Qu T."/>
            <person name="Ni P."/>
            <person name="Miao G."/>
            <person name="Wang J."/>
            <person name="Wang Q."/>
            <person name="Steinberg C.E."/>
            <person name="Wang H."/>
            <person name="Li N."/>
            <person name="Qian L."/>
            <person name="Zhang G."/>
            <person name="Li Y."/>
            <person name="Yang H."/>
            <person name="Liu X."/>
            <person name="Wang J."/>
            <person name="Yin Y."/>
            <person name="Wang J."/>
        </authorList>
    </citation>
    <scope>NUCLEOTIDE SEQUENCE [LARGE SCALE GENOMIC DNA]</scope>
    <source>
        <strain evidence="5">05x7-T-G4-1.051#20</strain>
    </source>
</reference>
<dbReference type="GO" id="GO:0043025">
    <property type="term" value="C:neuronal cell body"/>
    <property type="evidence" value="ECO:0007669"/>
    <property type="project" value="TreeGrafter"/>
</dbReference>
<dbReference type="PROSITE" id="PS50835">
    <property type="entry name" value="IG_LIKE"/>
    <property type="match status" value="2"/>
</dbReference>
<evidence type="ECO:0000313" key="5">
    <source>
        <dbReference type="EMBL" id="EKC34856.1"/>
    </source>
</evidence>
<dbReference type="InterPro" id="IPR007110">
    <property type="entry name" value="Ig-like_dom"/>
</dbReference>
<dbReference type="GO" id="GO:0030424">
    <property type="term" value="C:axon"/>
    <property type="evidence" value="ECO:0007669"/>
    <property type="project" value="TreeGrafter"/>
</dbReference>